<comment type="subunit">
    <text evidence="9">Homodimer, forms a heterotetramer with a Cas1 homodimer.</text>
</comment>
<evidence type="ECO:0000256" key="2">
    <source>
        <dbReference type="ARBA" id="ARBA00009959"/>
    </source>
</evidence>
<dbReference type="EC" id="3.1.-.-" evidence="9"/>
<dbReference type="CDD" id="cd09725">
    <property type="entry name" value="Cas2_I_II_III"/>
    <property type="match status" value="1"/>
</dbReference>
<accession>A0A0H3N5H8</accession>
<keyword evidence="5 9" id="KW-0255">Endonuclease</keyword>
<dbReference type="PANTHER" id="PTHR34405:SF1">
    <property type="entry name" value="CRISPR-ASSOCIATED ENDORIBONUCLEASE CAS2"/>
    <property type="match status" value="1"/>
</dbReference>
<dbReference type="HOGENOM" id="CLU_161124_0_1_9"/>
<evidence type="ECO:0000256" key="5">
    <source>
        <dbReference type="ARBA" id="ARBA00022759"/>
    </source>
</evidence>
<proteinExistence type="inferred from homology"/>
<dbReference type="SUPFAM" id="SSF143430">
    <property type="entry name" value="TTP0101/SSO1404-like"/>
    <property type="match status" value="1"/>
</dbReference>
<sequence>MVVSMFVIVTYDIVEARSLNRIRRILRKYLTWTQNSVFEGNITDGKLHKCISEIENIIDNSEDSIYVYEIKNPNSIKKKCYGIDKYSDEMFI</sequence>
<dbReference type="InterPro" id="IPR019199">
    <property type="entry name" value="Virulence_VapD/CRISPR_Cas2"/>
</dbReference>
<protein>
    <recommendedName>
        <fullName evidence="9">CRISPR-associated endoribonuclease Cas2</fullName>
        <ecNumber evidence="9">3.1.-.-</ecNumber>
    </recommendedName>
</protein>
<keyword evidence="8 9" id="KW-0051">Antiviral defense</keyword>
<dbReference type="NCBIfam" id="TIGR01573">
    <property type="entry name" value="cas2"/>
    <property type="match status" value="1"/>
</dbReference>
<keyword evidence="7 9" id="KW-0460">Magnesium</keyword>
<evidence type="ECO:0000256" key="7">
    <source>
        <dbReference type="ARBA" id="ARBA00022842"/>
    </source>
</evidence>
<evidence type="ECO:0000256" key="6">
    <source>
        <dbReference type="ARBA" id="ARBA00022801"/>
    </source>
</evidence>
<dbReference type="GO" id="GO:0051607">
    <property type="term" value="P:defense response to virus"/>
    <property type="evidence" value="ECO:0007669"/>
    <property type="project" value="UniProtKB-UniRule"/>
</dbReference>
<evidence type="ECO:0000256" key="1">
    <source>
        <dbReference type="ARBA" id="ARBA00001946"/>
    </source>
</evidence>
<dbReference type="Pfam" id="PF09827">
    <property type="entry name" value="CRISPR_Cas2"/>
    <property type="match status" value="1"/>
</dbReference>
<gene>
    <name evidence="9" type="primary">cas2</name>
    <name evidence="10" type="ordered locus">CD196_2763</name>
</gene>
<dbReference type="GO" id="GO:0046872">
    <property type="term" value="F:metal ion binding"/>
    <property type="evidence" value="ECO:0007669"/>
    <property type="project" value="UniProtKB-UniRule"/>
</dbReference>
<reference evidence="10 11" key="1">
    <citation type="journal article" date="2009" name="Genome Biol.">
        <title>Comparative genome and phenotypic analysis of Clostridium difficile 027 strains provides insight into the evolution of a hypervirulent bacterium.</title>
        <authorList>
            <person name="Stabler R.A."/>
            <person name="He M."/>
            <person name="Dawson L."/>
            <person name="Martin M."/>
            <person name="Valiente E."/>
            <person name="Corton C."/>
            <person name="Lawley T.D."/>
            <person name="Sebaihia M."/>
            <person name="Quail M.A."/>
            <person name="Rose G."/>
            <person name="Gerding D.N."/>
            <person name="Gibert M."/>
            <person name="Popoff M.R."/>
            <person name="Parkhill J."/>
            <person name="Dougan G."/>
            <person name="Wren B.W."/>
        </authorList>
    </citation>
    <scope>NUCLEOTIDE SEQUENCE [LARGE SCALE GENOMIC DNA]</scope>
    <source>
        <strain evidence="10 11">CD196</strain>
    </source>
</reference>
<comment type="function">
    <text evidence="9">CRISPR (clustered regularly interspaced short palindromic repeat), is an adaptive immune system that provides protection against mobile genetic elements (viruses, transposable elements and conjugative plasmids). CRISPR clusters contain sequences complementary to antecedent mobile elements and target invading nucleic acids. CRISPR clusters are transcribed and processed into CRISPR RNA (crRNA). Functions as a ssRNA-specific endoribonuclease. Involved in the integration of spacer DNA into the CRISPR cassette.</text>
</comment>
<comment type="cofactor">
    <cofactor evidence="1 9">
        <name>Mg(2+)</name>
        <dbReference type="ChEBI" id="CHEBI:18420"/>
    </cofactor>
</comment>
<dbReference type="Proteomes" id="UP000002068">
    <property type="component" value="Chromosome"/>
</dbReference>
<dbReference type="AlphaFoldDB" id="A0A0H3N5H8"/>
<keyword evidence="3 9" id="KW-0540">Nuclease</keyword>
<keyword evidence="6 9" id="KW-0378">Hydrolase</keyword>
<dbReference type="GO" id="GO:0004521">
    <property type="term" value="F:RNA endonuclease activity"/>
    <property type="evidence" value="ECO:0007669"/>
    <property type="project" value="InterPro"/>
</dbReference>
<dbReference type="EMBL" id="FN538970">
    <property type="protein sequence ID" value="CBA65379.1"/>
    <property type="molecule type" value="Genomic_DNA"/>
</dbReference>
<evidence type="ECO:0000256" key="8">
    <source>
        <dbReference type="ARBA" id="ARBA00023118"/>
    </source>
</evidence>
<dbReference type="GO" id="GO:0043571">
    <property type="term" value="P:maintenance of CRISPR repeat elements"/>
    <property type="evidence" value="ECO:0007669"/>
    <property type="project" value="UniProtKB-UniRule"/>
</dbReference>
<dbReference type="PANTHER" id="PTHR34405">
    <property type="entry name" value="CRISPR-ASSOCIATED ENDORIBONUCLEASE CAS2"/>
    <property type="match status" value="1"/>
</dbReference>
<keyword evidence="4 9" id="KW-0479">Metal-binding</keyword>
<dbReference type="InterPro" id="IPR021127">
    <property type="entry name" value="CRISPR_associated_Cas2"/>
</dbReference>
<name>A0A0H3N5H8_CLODC</name>
<evidence type="ECO:0000256" key="4">
    <source>
        <dbReference type="ARBA" id="ARBA00022723"/>
    </source>
</evidence>
<dbReference type="HAMAP" id="MF_01471">
    <property type="entry name" value="Cas2"/>
    <property type="match status" value="1"/>
</dbReference>
<evidence type="ECO:0000256" key="9">
    <source>
        <dbReference type="HAMAP-Rule" id="MF_01471"/>
    </source>
</evidence>
<organism evidence="10 11">
    <name type="scientific">Clostridioides difficile (strain CD196)</name>
    <name type="common">Peptoclostridium difficile</name>
    <dbReference type="NCBI Taxonomy" id="645462"/>
    <lineage>
        <taxon>Bacteria</taxon>
        <taxon>Bacillati</taxon>
        <taxon>Bacillota</taxon>
        <taxon>Clostridia</taxon>
        <taxon>Peptostreptococcales</taxon>
        <taxon>Peptostreptococcaceae</taxon>
        <taxon>Clostridioides</taxon>
    </lineage>
</organism>
<dbReference type="GO" id="GO:0016787">
    <property type="term" value="F:hydrolase activity"/>
    <property type="evidence" value="ECO:0007669"/>
    <property type="project" value="UniProtKB-KW"/>
</dbReference>
<evidence type="ECO:0000313" key="11">
    <source>
        <dbReference type="Proteomes" id="UP000002068"/>
    </source>
</evidence>
<feature type="binding site" evidence="9">
    <location>
        <position position="12"/>
    </location>
    <ligand>
        <name>Mg(2+)</name>
        <dbReference type="ChEBI" id="CHEBI:18420"/>
        <note>catalytic</note>
    </ligand>
</feature>
<evidence type="ECO:0000313" key="10">
    <source>
        <dbReference type="EMBL" id="CBA65379.1"/>
    </source>
</evidence>
<dbReference type="KEGG" id="cdc:CD196_2763"/>
<evidence type="ECO:0000256" key="3">
    <source>
        <dbReference type="ARBA" id="ARBA00022722"/>
    </source>
</evidence>
<dbReference type="Gene3D" id="3.30.70.240">
    <property type="match status" value="1"/>
</dbReference>
<comment type="similarity">
    <text evidence="2 9">Belongs to the CRISPR-associated endoribonuclease Cas2 protein family.</text>
</comment>